<evidence type="ECO:0000256" key="1">
    <source>
        <dbReference type="ARBA" id="ARBA00009437"/>
    </source>
</evidence>
<dbReference type="PROSITE" id="PS50931">
    <property type="entry name" value="HTH_LYSR"/>
    <property type="match status" value="1"/>
</dbReference>
<keyword evidence="7" id="KW-1185">Reference proteome</keyword>
<evidence type="ECO:0000259" key="5">
    <source>
        <dbReference type="PROSITE" id="PS50931"/>
    </source>
</evidence>
<dbReference type="KEGG" id="jsv:CNX70_24300"/>
<evidence type="ECO:0000313" key="6">
    <source>
        <dbReference type="EMBL" id="ATD62915.1"/>
    </source>
</evidence>
<dbReference type="GO" id="GO:0003700">
    <property type="term" value="F:DNA-binding transcription factor activity"/>
    <property type="evidence" value="ECO:0007669"/>
    <property type="project" value="InterPro"/>
</dbReference>
<evidence type="ECO:0000256" key="2">
    <source>
        <dbReference type="ARBA" id="ARBA00023015"/>
    </source>
</evidence>
<dbReference type="SUPFAM" id="SSF46785">
    <property type="entry name" value="Winged helix' DNA-binding domain"/>
    <property type="match status" value="1"/>
</dbReference>
<dbReference type="Proteomes" id="UP000218437">
    <property type="component" value="Chromosome"/>
</dbReference>
<reference evidence="6 7" key="1">
    <citation type="submission" date="2017-09" db="EMBL/GenBank/DDBJ databases">
        <title>Complete genome sequence of Janthinobacterium svalbardensis PAMC 27463.</title>
        <authorList>
            <person name="Cho Y.-J."/>
            <person name="Cho A."/>
            <person name="Kim O.-S."/>
            <person name="Lee J.-I."/>
        </authorList>
    </citation>
    <scope>NUCLEOTIDE SEQUENCE [LARGE SCALE GENOMIC DNA]</scope>
    <source>
        <strain evidence="6 7">PAMC 27463</strain>
    </source>
</reference>
<name>A0A290X193_9BURK</name>
<dbReference type="PANTHER" id="PTHR30537">
    <property type="entry name" value="HTH-TYPE TRANSCRIPTIONAL REGULATOR"/>
    <property type="match status" value="1"/>
</dbReference>
<sequence length="313" mass="34359">MEIFVEVARQRSFTVAGQRLGLTRAMVSKTIMQLEERLHARLLHRSTREVSLTDAGRAYLAPCMATVSQAQEAARMVAHVAQTGAGAELAGPLRIQAPSSFGSAWLADAVARFSLLHRQVRAELFVDDALLDPIRHGFDLTIRVGGIPDSSALAMRPLAPCRAVLCASPAYLAQWGVPQTPQELLKHQCLHFSHLTDGTHWHFQRGEGEQREEVGVHVQAGFTANNGLVLHQAALRGLGIVYSTTFLAWRNLLDGSLLPVLPGWELPLNHLSALYPASRQMSPKVRALIDFLVAEYQPVPPWDRELAAAGFFS</sequence>
<organism evidence="6 7">
    <name type="scientific">Janthinobacterium svalbardensis</name>
    <dbReference type="NCBI Taxonomy" id="368607"/>
    <lineage>
        <taxon>Bacteria</taxon>
        <taxon>Pseudomonadati</taxon>
        <taxon>Pseudomonadota</taxon>
        <taxon>Betaproteobacteria</taxon>
        <taxon>Burkholderiales</taxon>
        <taxon>Oxalobacteraceae</taxon>
        <taxon>Janthinobacterium</taxon>
    </lineage>
</organism>
<evidence type="ECO:0000256" key="3">
    <source>
        <dbReference type="ARBA" id="ARBA00023125"/>
    </source>
</evidence>
<protein>
    <submittedName>
        <fullName evidence="6">LysR family transcriptional regulator</fullName>
    </submittedName>
</protein>
<keyword evidence="2" id="KW-0805">Transcription regulation</keyword>
<dbReference type="EMBL" id="CP023422">
    <property type="protein sequence ID" value="ATD62915.1"/>
    <property type="molecule type" value="Genomic_DNA"/>
</dbReference>
<dbReference type="Gene3D" id="3.40.190.290">
    <property type="match status" value="1"/>
</dbReference>
<comment type="similarity">
    <text evidence="1">Belongs to the LysR transcriptional regulatory family.</text>
</comment>
<gene>
    <name evidence="6" type="ORF">CNX70_24300</name>
</gene>
<keyword evidence="4" id="KW-0804">Transcription</keyword>
<evidence type="ECO:0000313" key="7">
    <source>
        <dbReference type="Proteomes" id="UP000218437"/>
    </source>
</evidence>
<dbReference type="InterPro" id="IPR000847">
    <property type="entry name" value="LysR_HTH_N"/>
</dbReference>
<evidence type="ECO:0000256" key="4">
    <source>
        <dbReference type="ARBA" id="ARBA00023163"/>
    </source>
</evidence>
<proteinExistence type="inferred from homology"/>
<accession>A0A290X193</accession>
<dbReference type="GO" id="GO:0003677">
    <property type="term" value="F:DNA binding"/>
    <property type="evidence" value="ECO:0007669"/>
    <property type="project" value="UniProtKB-KW"/>
</dbReference>
<dbReference type="Pfam" id="PF00126">
    <property type="entry name" value="HTH_1"/>
    <property type="match status" value="1"/>
</dbReference>
<dbReference type="InterPro" id="IPR036390">
    <property type="entry name" value="WH_DNA-bd_sf"/>
</dbReference>
<dbReference type="Pfam" id="PF03466">
    <property type="entry name" value="LysR_substrate"/>
    <property type="match status" value="1"/>
</dbReference>
<keyword evidence="3" id="KW-0238">DNA-binding</keyword>
<dbReference type="CDD" id="cd08422">
    <property type="entry name" value="PBP2_CrgA_like"/>
    <property type="match status" value="1"/>
</dbReference>
<feature type="domain" description="HTH lysR-type" evidence="5">
    <location>
        <begin position="1"/>
        <end position="53"/>
    </location>
</feature>
<dbReference type="Gene3D" id="1.10.10.10">
    <property type="entry name" value="Winged helix-like DNA-binding domain superfamily/Winged helix DNA-binding domain"/>
    <property type="match status" value="1"/>
</dbReference>
<dbReference type="InterPro" id="IPR058163">
    <property type="entry name" value="LysR-type_TF_proteobact-type"/>
</dbReference>
<dbReference type="AlphaFoldDB" id="A0A290X193"/>
<dbReference type="InterPro" id="IPR005119">
    <property type="entry name" value="LysR_subst-bd"/>
</dbReference>
<dbReference type="PANTHER" id="PTHR30537:SF5">
    <property type="entry name" value="HTH-TYPE TRANSCRIPTIONAL ACTIVATOR TTDR-RELATED"/>
    <property type="match status" value="1"/>
</dbReference>
<dbReference type="SUPFAM" id="SSF53850">
    <property type="entry name" value="Periplasmic binding protein-like II"/>
    <property type="match status" value="1"/>
</dbReference>
<dbReference type="InterPro" id="IPR036388">
    <property type="entry name" value="WH-like_DNA-bd_sf"/>
</dbReference>
<dbReference type="FunFam" id="1.10.10.10:FF:000001">
    <property type="entry name" value="LysR family transcriptional regulator"/>
    <property type="match status" value="1"/>
</dbReference>